<reference evidence="2" key="1">
    <citation type="submission" date="2022-06" db="EMBL/GenBank/DDBJ databases">
        <authorList>
            <consortium name="SYNGENTA / RWTH Aachen University"/>
        </authorList>
    </citation>
    <scope>NUCLEOTIDE SEQUENCE</scope>
</reference>
<comment type="caution">
    <text evidence="2">The sequence shown here is derived from an EMBL/GenBank/DDBJ whole genome shotgun (WGS) entry which is preliminary data.</text>
</comment>
<evidence type="ECO:0000313" key="3">
    <source>
        <dbReference type="Proteomes" id="UP001153365"/>
    </source>
</evidence>
<gene>
    <name evidence="2" type="ORF">PPACK8108_LOCUS25022</name>
</gene>
<proteinExistence type="predicted"/>
<evidence type="ECO:0000313" key="2">
    <source>
        <dbReference type="EMBL" id="CAH7689863.1"/>
    </source>
</evidence>
<keyword evidence="3" id="KW-1185">Reference proteome</keyword>
<feature type="region of interest" description="Disordered" evidence="1">
    <location>
        <begin position="59"/>
        <end position="84"/>
    </location>
</feature>
<name>A0AAV0BUC8_PHAPC</name>
<protein>
    <submittedName>
        <fullName evidence="2">Uncharacterized protein</fullName>
    </submittedName>
</protein>
<feature type="compositionally biased region" description="Polar residues" evidence="1">
    <location>
        <begin position="59"/>
        <end position="82"/>
    </location>
</feature>
<accession>A0AAV0BUC8</accession>
<evidence type="ECO:0000256" key="1">
    <source>
        <dbReference type="SAM" id="MobiDB-lite"/>
    </source>
</evidence>
<dbReference type="EMBL" id="CALTRL010006144">
    <property type="protein sequence ID" value="CAH7689863.1"/>
    <property type="molecule type" value="Genomic_DNA"/>
</dbReference>
<sequence length="123" mass="13782">MAIIKPTSDCRGQTTDQTIFSLCPVNLLHLHPDCQTASATQSVPIHIFRFTDRSQSILSNQSIVQPQPRTNQQPQKPLSLSPTDIDICSPTPIRISLFQTLIRRSEPLELCIRIPPPSNQAFH</sequence>
<dbReference type="AlphaFoldDB" id="A0AAV0BUC8"/>
<dbReference type="Proteomes" id="UP001153365">
    <property type="component" value="Unassembled WGS sequence"/>
</dbReference>
<organism evidence="2 3">
    <name type="scientific">Phakopsora pachyrhizi</name>
    <name type="common">Asian soybean rust disease fungus</name>
    <dbReference type="NCBI Taxonomy" id="170000"/>
    <lineage>
        <taxon>Eukaryota</taxon>
        <taxon>Fungi</taxon>
        <taxon>Dikarya</taxon>
        <taxon>Basidiomycota</taxon>
        <taxon>Pucciniomycotina</taxon>
        <taxon>Pucciniomycetes</taxon>
        <taxon>Pucciniales</taxon>
        <taxon>Phakopsoraceae</taxon>
        <taxon>Phakopsora</taxon>
    </lineage>
</organism>